<protein>
    <recommendedName>
        <fullName evidence="2">SWR1-complex protein 3 domain-containing protein</fullName>
    </recommendedName>
</protein>
<feature type="compositionally biased region" description="Low complexity" evidence="1">
    <location>
        <begin position="213"/>
        <end position="222"/>
    </location>
</feature>
<dbReference type="PANTHER" id="PTHR28108:SF1">
    <property type="entry name" value="SWR1-COMPLEX PROTEIN 3"/>
    <property type="match status" value="1"/>
</dbReference>
<gene>
    <name evidence="3" type="ORF">GTA08_BOTSDO04635</name>
</gene>
<feature type="compositionally biased region" description="Basic and acidic residues" evidence="1">
    <location>
        <begin position="27"/>
        <end position="43"/>
    </location>
</feature>
<feature type="domain" description="SWR1-complex protein 3" evidence="2">
    <location>
        <begin position="56"/>
        <end position="178"/>
    </location>
</feature>
<feature type="compositionally biased region" description="Pro residues" evidence="1">
    <location>
        <begin position="423"/>
        <end position="432"/>
    </location>
</feature>
<evidence type="ECO:0000259" key="2">
    <source>
        <dbReference type="Pfam" id="PF24707"/>
    </source>
</evidence>
<feature type="compositionally biased region" description="Pro residues" evidence="1">
    <location>
        <begin position="331"/>
        <end position="340"/>
    </location>
</feature>
<feature type="compositionally biased region" description="Low complexity" evidence="1">
    <location>
        <begin position="433"/>
        <end position="446"/>
    </location>
</feature>
<dbReference type="OrthoDB" id="5338195at2759"/>
<evidence type="ECO:0000256" key="1">
    <source>
        <dbReference type="SAM" id="MobiDB-lite"/>
    </source>
</evidence>
<evidence type="ECO:0000313" key="4">
    <source>
        <dbReference type="Proteomes" id="UP000572817"/>
    </source>
</evidence>
<feature type="compositionally biased region" description="Pro residues" evidence="1">
    <location>
        <begin position="181"/>
        <end position="195"/>
    </location>
</feature>
<feature type="compositionally biased region" description="Low complexity" evidence="1">
    <location>
        <begin position="386"/>
        <end position="399"/>
    </location>
</feature>
<feature type="compositionally biased region" description="Basic residues" evidence="1">
    <location>
        <begin position="114"/>
        <end position="123"/>
    </location>
</feature>
<sequence>MQRRRNPARNQKPEPAPAKDSPAPAKDNAKTKRKDTPVKEKPVEATPPPPPPPPLPTKLGTGQPIPTVKEPQPADLLESDWQSVAESGVLKAALERSRQKWMTPGIFELYYSKAGKKKLPNKGKNKEDAKDKSKEEKEKDKKDKETENLKAKQMKREGNCKLYIDPHQWDVTIWTMRENTAPPPPKPKPAPPPPSYNQHQPGPGYYYGGGGYPATHPYQHYHPYPPQHPSHPPPPPVRKPPPPAPPNPPPPTNQSQPADPNAVQSKPAPDPVIHMLAERANTNFKLRDIMKIVARGDASKEQLEYFQSHINELTERLEAQKKAQQARQPSTPRPAPPPVQAGPVPQHIQASPAPPPTQASPAPPPPKASPAPPPTQASSGPPPNQASPAPSTIAPQASTPAPPPVAPTAPPASAPAASGAPQSIPPPSPATPTPSKMPQQPPMTYYTPPPQPGPYGHYAPPSLLPPPQPAQAAPPPQPPQPTYRALCIDFNTNGDRLLFPRETILEALPGNQVLASFLKVQKVDHLTLAQLPKTQTYYKILKEYYQPITVRFRADNSSVLQCLFRWVKPQEEVRKHMEEIMDKAEPAEDVELAARLPREGVIQEGTSMMQQVGEKALEVKGKGKEKEVVKETIERVGTPVGERDKKRKRLSIIFGMIKDERSS</sequence>
<reference evidence="3" key="1">
    <citation type="submission" date="2020-04" db="EMBL/GenBank/DDBJ databases">
        <title>Genome Assembly and Annotation of Botryosphaeria dothidea sdau 11-99, a Latent Pathogen of Apple Fruit Ring Rot in China.</title>
        <authorList>
            <person name="Yu C."/>
            <person name="Diao Y."/>
            <person name="Lu Q."/>
            <person name="Zhao J."/>
            <person name="Cui S."/>
            <person name="Peng C."/>
            <person name="He B."/>
            <person name="Liu H."/>
        </authorList>
    </citation>
    <scope>NUCLEOTIDE SEQUENCE [LARGE SCALE GENOMIC DNA]</scope>
    <source>
        <strain evidence="3">Sdau11-99</strain>
    </source>
</reference>
<feature type="compositionally biased region" description="Basic and acidic residues" evidence="1">
    <location>
        <begin position="124"/>
        <end position="159"/>
    </location>
</feature>
<feature type="region of interest" description="Disordered" evidence="1">
    <location>
        <begin position="316"/>
        <end position="484"/>
    </location>
</feature>
<name>A0A8H4IY29_9PEZI</name>
<dbReference type="AlphaFoldDB" id="A0A8H4IY29"/>
<feature type="compositionally biased region" description="Pro residues" evidence="1">
    <location>
        <begin position="45"/>
        <end position="56"/>
    </location>
</feature>
<organism evidence="3 4">
    <name type="scientific">Botryosphaeria dothidea</name>
    <dbReference type="NCBI Taxonomy" id="55169"/>
    <lineage>
        <taxon>Eukaryota</taxon>
        <taxon>Fungi</taxon>
        <taxon>Dikarya</taxon>
        <taxon>Ascomycota</taxon>
        <taxon>Pezizomycotina</taxon>
        <taxon>Dothideomycetes</taxon>
        <taxon>Dothideomycetes incertae sedis</taxon>
        <taxon>Botryosphaeriales</taxon>
        <taxon>Botryosphaeriaceae</taxon>
        <taxon>Botryosphaeria</taxon>
    </lineage>
</organism>
<dbReference type="EMBL" id="WWBZ02000022">
    <property type="protein sequence ID" value="KAF4308419.1"/>
    <property type="molecule type" value="Genomic_DNA"/>
</dbReference>
<dbReference type="GO" id="GO:0000812">
    <property type="term" value="C:Swr1 complex"/>
    <property type="evidence" value="ECO:0007669"/>
    <property type="project" value="InterPro"/>
</dbReference>
<dbReference type="InterPro" id="IPR037651">
    <property type="entry name" value="Swc3"/>
</dbReference>
<feature type="compositionally biased region" description="Pro residues" evidence="1">
    <location>
        <begin position="400"/>
        <end position="413"/>
    </location>
</feature>
<accession>A0A8H4IY29</accession>
<feature type="region of interest" description="Disordered" evidence="1">
    <location>
        <begin position="112"/>
        <end position="162"/>
    </location>
</feature>
<feature type="region of interest" description="Disordered" evidence="1">
    <location>
        <begin position="1"/>
        <end position="79"/>
    </location>
</feature>
<feature type="compositionally biased region" description="Pro residues" evidence="1">
    <location>
        <begin position="352"/>
        <end position="385"/>
    </location>
</feature>
<dbReference type="Proteomes" id="UP000572817">
    <property type="component" value="Unassembled WGS sequence"/>
</dbReference>
<keyword evidence="4" id="KW-1185">Reference proteome</keyword>
<dbReference type="GO" id="GO:0140849">
    <property type="term" value="F:ATP-dependent H2AZ histone chaperone activity"/>
    <property type="evidence" value="ECO:0007669"/>
    <property type="project" value="InterPro"/>
</dbReference>
<comment type="caution">
    <text evidence="3">The sequence shown here is derived from an EMBL/GenBank/DDBJ whole genome shotgun (WGS) entry which is preliminary data.</text>
</comment>
<feature type="region of interest" description="Disordered" evidence="1">
    <location>
        <begin position="174"/>
        <end position="273"/>
    </location>
</feature>
<dbReference type="InterPro" id="IPR057558">
    <property type="entry name" value="Swc3_dom"/>
</dbReference>
<dbReference type="PANTHER" id="PTHR28108">
    <property type="entry name" value="SWR1-COMPLEX PROTEIN 3"/>
    <property type="match status" value="1"/>
</dbReference>
<proteinExistence type="predicted"/>
<dbReference type="Pfam" id="PF24707">
    <property type="entry name" value="Swc3"/>
    <property type="match status" value="1"/>
</dbReference>
<feature type="compositionally biased region" description="Pro residues" evidence="1">
    <location>
        <begin position="223"/>
        <end position="252"/>
    </location>
</feature>
<evidence type="ECO:0000313" key="3">
    <source>
        <dbReference type="EMBL" id="KAF4308419.1"/>
    </source>
</evidence>
<feature type="compositionally biased region" description="Pro residues" evidence="1">
    <location>
        <begin position="462"/>
        <end position="481"/>
    </location>
</feature>